<dbReference type="KEGG" id="cmt:CCM_00233"/>
<dbReference type="GeneID" id="18162268"/>
<reference evidence="1 2" key="1">
    <citation type="journal article" date="2011" name="Genome Biol.">
        <title>Genome sequence of the insect pathogenic fungus Cordyceps militaris, a valued traditional Chinese medicine.</title>
        <authorList>
            <person name="Zheng P."/>
            <person name="Xia Y."/>
            <person name="Xiao G."/>
            <person name="Xiong C."/>
            <person name="Hu X."/>
            <person name="Zhang S."/>
            <person name="Zheng H."/>
            <person name="Huang Y."/>
            <person name="Zhou Y."/>
            <person name="Wang S."/>
            <person name="Zhao G.P."/>
            <person name="Liu X."/>
            <person name="St Leger R.J."/>
            <person name="Wang C."/>
        </authorList>
    </citation>
    <scope>NUCLEOTIDE SEQUENCE [LARGE SCALE GENOMIC DNA]</scope>
    <source>
        <strain evidence="1 2">CM01</strain>
    </source>
</reference>
<accession>G3J2Z6</accession>
<gene>
    <name evidence="1" type="ORF">CCM_00233</name>
</gene>
<keyword evidence="2" id="KW-1185">Reference proteome</keyword>
<name>G3J2Z6_CORMM</name>
<dbReference type="EMBL" id="JH126399">
    <property type="protein sequence ID" value="EGX95579.1"/>
    <property type="molecule type" value="Genomic_DNA"/>
</dbReference>
<dbReference type="AlphaFoldDB" id="G3J2Z6"/>
<protein>
    <submittedName>
        <fullName evidence="1">Uncharacterized protein</fullName>
    </submittedName>
</protein>
<evidence type="ECO:0000313" key="2">
    <source>
        <dbReference type="Proteomes" id="UP000001610"/>
    </source>
</evidence>
<organism evidence="1 2">
    <name type="scientific">Cordyceps militaris (strain CM01)</name>
    <name type="common">Caterpillar fungus</name>
    <dbReference type="NCBI Taxonomy" id="983644"/>
    <lineage>
        <taxon>Eukaryota</taxon>
        <taxon>Fungi</taxon>
        <taxon>Dikarya</taxon>
        <taxon>Ascomycota</taxon>
        <taxon>Pezizomycotina</taxon>
        <taxon>Sordariomycetes</taxon>
        <taxon>Hypocreomycetidae</taxon>
        <taxon>Hypocreales</taxon>
        <taxon>Cordycipitaceae</taxon>
        <taxon>Cordyceps</taxon>
    </lineage>
</organism>
<dbReference type="RefSeq" id="XP_006665456.1">
    <property type="nucleotide sequence ID" value="XM_006665393.1"/>
</dbReference>
<sequence length="51" mass="5892">MCSRSKPKMSHWIQAATFLMPVLFPGLRNMLHVSSAFRLDSSKSRPFVQIR</sequence>
<dbReference type="HOGENOM" id="CLU_3106260_0_0_1"/>
<proteinExistence type="predicted"/>
<dbReference type="InParanoid" id="G3J2Z6"/>
<evidence type="ECO:0000313" key="1">
    <source>
        <dbReference type="EMBL" id="EGX95579.1"/>
    </source>
</evidence>
<dbReference type="Proteomes" id="UP000001610">
    <property type="component" value="Unassembled WGS sequence"/>
</dbReference>
<dbReference type="VEuPathDB" id="FungiDB:CCM_00233"/>